<name>G0UVD8_TRYCI</name>
<sequence length="458" mass="50460">MYPKCKLLQRFHCILLVAVSLFLLYTLQAAVTGIKKYTGFKRSEAERKYKQKIGAMALSNRVIVFPYIPPSDAAFAGLCLRARPGEKAQVARKVGDWAVLEVGGRIGLYPLAYTVKVTEHKSCVNGGGRVAAAPDTLSSRKSPTAKGKDDAFEKYSERRDTVASPELGVKNDAEPSGVNIGVHTARRVTVPQDTHYSNANDTTALFTRMRHDTKSGVRVTLGGCGAVSDEEGRVGDGDCDRVSDTSRYDCHLMSSSEKNDHRPKSLVRQEGAEKRERLCSAIGSLRKQFVDLDLEVEWTNNIAARIQAIRQYLIDARNPESIPCGVQRSHPPREEQKAAEVTRPGGLDLEVLKKVIYQLQNTLLMYAKGSGATSSSVEGYSTPAEDETMGEVAALKHDECGSELEQLWHGSLGPEMKSELQSIEECIQRELETFSYYTSQRQRLQANAERLLSKGGNG</sequence>
<feature type="compositionally biased region" description="Basic and acidic residues" evidence="1">
    <location>
        <begin position="146"/>
        <end position="160"/>
    </location>
</feature>
<protein>
    <submittedName>
        <fullName evidence="2">Uncharacterized protein TCIL3000_10_1120</fullName>
    </submittedName>
</protein>
<evidence type="ECO:0000256" key="1">
    <source>
        <dbReference type="SAM" id="MobiDB-lite"/>
    </source>
</evidence>
<gene>
    <name evidence="2" type="ORF">TCIL3000_10_1120</name>
</gene>
<dbReference type="EMBL" id="HE575323">
    <property type="protein sequence ID" value="CCC93353.1"/>
    <property type="molecule type" value="Genomic_DNA"/>
</dbReference>
<dbReference type="VEuPathDB" id="TriTrypDB:TcIL3000_10_1120"/>
<proteinExistence type="predicted"/>
<accession>G0UVD8</accession>
<evidence type="ECO:0000313" key="2">
    <source>
        <dbReference type="EMBL" id="CCC93353.1"/>
    </source>
</evidence>
<reference evidence="2" key="1">
    <citation type="journal article" date="2012" name="Proc. Natl. Acad. Sci. U.S.A.">
        <title>Antigenic diversity is generated by distinct evolutionary mechanisms in African trypanosome species.</title>
        <authorList>
            <person name="Jackson A.P."/>
            <person name="Berry A."/>
            <person name="Aslett M."/>
            <person name="Allison H.C."/>
            <person name="Burton P."/>
            <person name="Vavrova-Anderson J."/>
            <person name="Brown R."/>
            <person name="Browne H."/>
            <person name="Corton N."/>
            <person name="Hauser H."/>
            <person name="Gamble J."/>
            <person name="Gilderthorp R."/>
            <person name="Marcello L."/>
            <person name="McQuillan J."/>
            <person name="Otto T.D."/>
            <person name="Quail M.A."/>
            <person name="Sanders M.J."/>
            <person name="van Tonder A."/>
            <person name="Ginger M.L."/>
            <person name="Field M.C."/>
            <person name="Barry J.D."/>
            <person name="Hertz-Fowler C."/>
            <person name="Berriman M."/>
        </authorList>
    </citation>
    <scope>NUCLEOTIDE SEQUENCE</scope>
    <source>
        <strain evidence="2">IL3000</strain>
    </source>
</reference>
<feature type="region of interest" description="Disordered" evidence="1">
    <location>
        <begin position="128"/>
        <end position="160"/>
    </location>
</feature>
<dbReference type="AlphaFoldDB" id="G0UVD8"/>
<organism evidence="2">
    <name type="scientific">Trypanosoma congolense (strain IL3000)</name>
    <dbReference type="NCBI Taxonomy" id="1068625"/>
    <lineage>
        <taxon>Eukaryota</taxon>
        <taxon>Discoba</taxon>
        <taxon>Euglenozoa</taxon>
        <taxon>Kinetoplastea</taxon>
        <taxon>Metakinetoplastina</taxon>
        <taxon>Trypanosomatida</taxon>
        <taxon>Trypanosomatidae</taxon>
        <taxon>Trypanosoma</taxon>
        <taxon>Nannomonas</taxon>
    </lineage>
</organism>